<gene>
    <name evidence="2" type="ORF">MARGE09_P1993</name>
</gene>
<dbReference type="GO" id="GO:0005886">
    <property type="term" value="C:plasma membrane"/>
    <property type="evidence" value="ECO:0007669"/>
    <property type="project" value="TreeGrafter"/>
</dbReference>
<feature type="transmembrane region" description="Helical" evidence="1">
    <location>
        <begin position="59"/>
        <end position="80"/>
    </location>
</feature>
<dbReference type="KEGG" id="marq:MARGE09_P1993"/>
<name>A0AAN1WHP1_9GAMM</name>
<accession>A0AAN1WHP1</accession>
<sequence>MESLAHYIPQLMITAGIIILAIEVAVLGFATFILFFLGLSLIITGAICWVGLMPATWPVILLANAILTTVLAGVLWRPLLRMQSHTDDKRVKSDFEGHIFVTSETVNKSGSALYTYSGIQWKLKSDIEIAAGCEVEVIKAEVGVLWVKAV</sequence>
<keyword evidence="1" id="KW-0472">Membrane</keyword>
<evidence type="ECO:0000313" key="2">
    <source>
        <dbReference type="EMBL" id="BCD97792.1"/>
    </source>
</evidence>
<dbReference type="EMBL" id="AP023086">
    <property type="protein sequence ID" value="BCD97792.1"/>
    <property type="molecule type" value="Genomic_DNA"/>
</dbReference>
<dbReference type="PANTHER" id="PTHR33507">
    <property type="entry name" value="INNER MEMBRANE PROTEIN YBBJ"/>
    <property type="match status" value="1"/>
</dbReference>
<keyword evidence="1" id="KW-0812">Transmembrane</keyword>
<keyword evidence="1" id="KW-1133">Transmembrane helix</keyword>
<dbReference type="PANTHER" id="PTHR33507:SF3">
    <property type="entry name" value="INNER MEMBRANE PROTEIN YBBJ"/>
    <property type="match status" value="1"/>
</dbReference>
<dbReference type="InterPro" id="IPR052165">
    <property type="entry name" value="Membrane_assoc_protease"/>
</dbReference>
<dbReference type="RefSeq" id="WP_236987355.1">
    <property type="nucleotide sequence ID" value="NZ_AP023086.1"/>
</dbReference>
<protein>
    <submittedName>
        <fullName evidence="2">Inner membrane protein</fullName>
    </submittedName>
</protein>
<keyword evidence="3" id="KW-1185">Reference proteome</keyword>
<evidence type="ECO:0000313" key="3">
    <source>
        <dbReference type="Proteomes" id="UP001320119"/>
    </source>
</evidence>
<organism evidence="2 3">
    <name type="scientific">Marinagarivorans cellulosilyticus</name>
    <dbReference type="NCBI Taxonomy" id="2721545"/>
    <lineage>
        <taxon>Bacteria</taxon>
        <taxon>Pseudomonadati</taxon>
        <taxon>Pseudomonadota</taxon>
        <taxon>Gammaproteobacteria</taxon>
        <taxon>Cellvibrionales</taxon>
        <taxon>Cellvibrionaceae</taxon>
        <taxon>Marinagarivorans</taxon>
    </lineage>
</organism>
<feature type="transmembrane region" description="Helical" evidence="1">
    <location>
        <begin position="33"/>
        <end position="53"/>
    </location>
</feature>
<evidence type="ECO:0000256" key="1">
    <source>
        <dbReference type="SAM" id="Phobius"/>
    </source>
</evidence>
<proteinExistence type="predicted"/>
<reference evidence="2 3" key="1">
    <citation type="journal article" date="2022" name="IScience">
        <title>An ultrasensitive nanofiber-based assay for enzymatic hydrolysis and deep-sea microbial degradation of cellulose.</title>
        <authorList>
            <person name="Tsudome M."/>
            <person name="Tachioka M."/>
            <person name="Miyazaki M."/>
            <person name="Uchimura K."/>
            <person name="Tsuda M."/>
            <person name="Takaki Y."/>
            <person name="Deguchi S."/>
        </authorList>
    </citation>
    <scope>NUCLEOTIDE SEQUENCE [LARGE SCALE GENOMIC DNA]</scope>
    <source>
        <strain evidence="2 3">GE09</strain>
    </source>
</reference>
<dbReference type="AlphaFoldDB" id="A0AAN1WHP1"/>
<dbReference type="Proteomes" id="UP001320119">
    <property type="component" value="Chromosome"/>
</dbReference>
<feature type="transmembrane region" description="Helical" evidence="1">
    <location>
        <begin position="6"/>
        <end position="26"/>
    </location>
</feature>